<evidence type="ECO:0000313" key="2">
    <source>
        <dbReference type="Proteomes" id="UP001221757"/>
    </source>
</evidence>
<name>A0AAD7CUJ3_MYCRO</name>
<accession>A0AAD7CUJ3</accession>
<dbReference type="AlphaFoldDB" id="A0AAD7CUJ3"/>
<dbReference type="EMBL" id="JARKIE010000233">
    <property type="protein sequence ID" value="KAJ7663484.1"/>
    <property type="molecule type" value="Genomic_DNA"/>
</dbReference>
<keyword evidence="2" id="KW-1185">Reference proteome</keyword>
<dbReference type="Proteomes" id="UP001221757">
    <property type="component" value="Unassembled WGS sequence"/>
</dbReference>
<evidence type="ECO:0000313" key="1">
    <source>
        <dbReference type="EMBL" id="KAJ7663484.1"/>
    </source>
</evidence>
<organism evidence="1 2">
    <name type="scientific">Mycena rosella</name>
    <name type="common">Pink bonnet</name>
    <name type="synonym">Agaricus rosellus</name>
    <dbReference type="NCBI Taxonomy" id="1033263"/>
    <lineage>
        <taxon>Eukaryota</taxon>
        <taxon>Fungi</taxon>
        <taxon>Dikarya</taxon>
        <taxon>Basidiomycota</taxon>
        <taxon>Agaricomycotina</taxon>
        <taxon>Agaricomycetes</taxon>
        <taxon>Agaricomycetidae</taxon>
        <taxon>Agaricales</taxon>
        <taxon>Marasmiineae</taxon>
        <taxon>Mycenaceae</taxon>
        <taxon>Mycena</taxon>
    </lineage>
</organism>
<proteinExistence type="predicted"/>
<reference evidence="1" key="1">
    <citation type="submission" date="2023-03" db="EMBL/GenBank/DDBJ databases">
        <title>Massive genome expansion in bonnet fungi (Mycena s.s.) driven by repeated elements and novel gene families across ecological guilds.</title>
        <authorList>
            <consortium name="Lawrence Berkeley National Laboratory"/>
            <person name="Harder C.B."/>
            <person name="Miyauchi S."/>
            <person name="Viragh M."/>
            <person name="Kuo A."/>
            <person name="Thoen E."/>
            <person name="Andreopoulos B."/>
            <person name="Lu D."/>
            <person name="Skrede I."/>
            <person name="Drula E."/>
            <person name="Henrissat B."/>
            <person name="Morin E."/>
            <person name="Kohler A."/>
            <person name="Barry K."/>
            <person name="LaButti K."/>
            <person name="Morin E."/>
            <person name="Salamov A."/>
            <person name="Lipzen A."/>
            <person name="Mereny Z."/>
            <person name="Hegedus B."/>
            <person name="Baldrian P."/>
            <person name="Stursova M."/>
            <person name="Weitz H."/>
            <person name="Taylor A."/>
            <person name="Grigoriev I.V."/>
            <person name="Nagy L.G."/>
            <person name="Martin F."/>
            <person name="Kauserud H."/>
        </authorList>
    </citation>
    <scope>NUCLEOTIDE SEQUENCE</scope>
    <source>
        <strain evidence="1">CBHHK067</strain>
    </source>
</reference>
<protein>
    <recommendedName>
        <fullName evidence="3">F-box domain-containing protein</fullName>
    </recommendedName>
</protein>
<comment type="caution">
    <text evidence="1">The sequence shown here is derived from an EMBL/GenBank/DDBJ whole genome shotgun (WGS) entry which is preliminary data.</text>
</comment>
<gene>
    <name evidence="1" type="ORF">B0H17DRAFT_1211657</name>
</gene>
<evidence type="ECO:0008006" key="3">
    <source>
        <dbReference type="Google" id="ProtNLM"/>
    </source>
</evidence>
<sequence>MLDSFTTIEITRLRSLNLHDTLPLSLLKPSIRHLHLRTSFSDVINQAVDDGNILSRAYHLCSLDLTAVFLPAVPKMVRLLGRLDQLVQLRTICIKVYLSPASERTDPVEWQELDVLLNGLPALATVNMYPRYRSIPLDSKMVLASMPVLAGRGVLHIHAVHSGQGV</sequence>